<reference evidence="1 2" key="1">
    <citation type="submission" date="2018-05" db="EMBL/GenBank/DDBJ databases">
        <title>Genomic Encyclopedia of Type Strains, Phase IV (KMG-IV): sequencing the most valuable type-strain genomes for metagenomic binning, comparative biology and taxonomic classification.</title>
        <authorList>
            <person name="Goeker M."/>
        </authorList>
    </citation>
    <scope>NUCLEOTIDE SEQUENCE [LARGE SCALE GENOMIC DNA]</scope>
    <source>
        <strain evidence="1 2">DSM 28816</strain>
    </source>
</reference>
<organism evidence="1 2">
    <name type="scientific">Lachnotalea glycerini</name>
    <dbReference type="NCBI Taxonomy" id="1763509"/>
    <lineage>
        <taxon>Bacteria</taxon>
        <taxon>Bacillati</taxon>
        <taxon>Bacillota</taxon>
        <taxon>Clostridia</taxon>
        <taxon>Lachnospirales</taxon>
        <taxon>Lachnospiraceae</taxon>
        <taxon>Lachnotalea</taxon>
    </lineage>
</organism>
<dbReference type="Proteomes" id="UP000247523">
    <property type="component" value="Unassembled WGS sequence"/>
</dbReference>
<proteinExistence type="predicted"/>
<evidence type="ECO:0000313" key="2">
    <source>
        <dbReference type="Proteomes" id="UP000247523"/>
    </source>
</evidence>
<dbReference type="EMBL" id="QICS01000003">
    <property type="protein sequence ID" value="PXV91873.1"/>
    <property type="molecule type" value="Genomic_DNA"/>
</dbReference>
<dbReference type="AlphaFoldDB" id="A0A318EP24"/>
<sequence>MSRELLIGKNYEGFIPKSKKEYNVFIDLILRKADEICVTIKPSLDSIAEFEESMWGELADSIITTEYAQAATDNPGESSFLVYLKKDYKTIEFFKARKNIFDYSECDKITGITLEDPAFIKDNIIFCYTLTHESICEIEESIYKELMTKFF</sequence>
<dbReference type="RefSeq" id="WP_110290936.1">
    <property type="nucleotide sequence ID" value="NZ_QICS01000003.1"/>
</dbReference>
<comment type="caution">
    <text evidence="1">The sequence shown here is derived from an EMBL/GenBank/DDBJ whole genome shotgun (WGS) entry which is preliminary data.</text>
</comment>
<protein>
    <submittedName>
        <fullName evidence="1">Uncharacterized protein</fullName>
    </submittedName>
</protein>
<evidence type="ECO:0000313" key="1">
    <source>
        <dbReference type="EMBL" id="PXV91873.1"/>
    </source>
</evidence>
<gene>
    <name evidence="1" type="ORF">C8E03_103444</name>
</gene>
<name>A0A318EP24_9FIRM</name>
<accession>A0A318EP24</accession>